<evidence type="ECO:0000256" key="3">
    <source>
        <dbReference type="ARBA" id="ARBA00022692"/>
    </source>
</evidence>
<evidence type="ECO:0000256" key="5">
    <source>
        <dbReference type="ARBA" id="ARBA00022989"/>
    </source>
</evidence>
<dbReference type="GeneID" id="37024162"/>
<name>A0A316VG51_9BASI</name>
<feature type="transmembrane region" description="Helical" evidence="8">
    <location>
        <begin position="20"/>
        <end position="39"/>
    </location>
</feature>
<evidence type="ECO:0000256" key="1">
    <source>
        <dbReference type="ARBA" id="ARBA00004477"/>
    </source>
</evidence>
<dbReference type="AlphaFoldDB" id="A0A316VG51"/>
<accession>A0A316VG51</accession>
<dbReference type="PANTHER" id="PTHR13505">
    <property type="entry name" value="TRANSMEMBRANE PROTEIN 208"/>
    <property type="match status" value="1"/>
</dbReference>
<keyword evidence="5 8" id="KW-1133">Transmembrane helix</keyword>
<feature type="compositionally biased region" description="Polar residues" evidence="7">
    <location>
        <begin position="149"/>
        <end position="170"/>
    </location>
</feature>
<dbReference type="Proteomes" id="UP000245771">
    <property type="component" value="Unassembled WGS sequence"/>
</dbReference>
<keyword evidence="3 8" id="KW-0812">Transmembrane</keyword>
<dbReference type="GO" id="GO:0005773">
    <property type="term" value="C:vacuole"/>
    <property type="evidence" value="ECO:0007669"/>
    <property type="project" value="GOC"/>
</dbReference>
<keyword evidence="10" id="KW-1185">Reference proteome</keyword>
<dbReference type="FunCoup" id="A0A316VG51">
    <property type="interactions" value="2"/>
</dbReference>
<comment type="similarity">
    <text evidence="2">Belongs to the TMEM208 family.</text>
</comment>
<dbReference type="InterPro" id="IPR008506">
    <property type="entry name" value="SND2/TMEM208"/>
</dbReference>
<comment type="subcellular location">
    <subcellularLocation>
        <location evidence="1">Endoplasmic reticulum membrane</location>
        <topology evidence="1">Multi-pass membrane protein</topology>
    </subcellularLocation>
</comment>
<dbReference type="STRING" id="1280837.A0A316VG51"/>
<dbReference type="PANTHER" id="PTHR13505:SF7">
    <property type="entry name" value="TRANSMEMBRANE PROTEIN 208"/>
    <property type="match status" value="1"/>
</dbReference>
<dbReference type="GO" id="GO:0005789">
    <property type="term" value="C:endoplasmic reticulum membrane"/>
    <property type="evidence" value="ECO:0007669"/>
    <property type="project" value="UniProtKB-SubCell"/>
</dbReference>
<keyword evidence="6 8" id="KW-0472">Membrane</keyword>
<dbReference type="EMBL" id="KZ819602">
    <property type="protein sequence ID" value="PWN36607.1"/>
    <property type="molecule type" value="Genomic_DNA"/>
</dbReference>
<evidence type="ECO:0000256" key="7">
    <source>
        <dbReference type="SAM" id="MobiDB-lite"/>
    </source>
</evidence>
<evidence type="ECO:0000256" key="6">
    <source>
        <dbReference type="ARBA" id="ARBA00023136"/>
    </source>
</evidence>
<evidence type="ECO:0000256" key="2">
    <source>
        <dbReference type="ARBA" id="ARBA00009950"/>
    </source>
</evidence>
<feature type="region of interest" description="Disordered" evidence="7">
    <location>
        <begin position="149"/>
        <end position="193"/>
    </location>
</feature>
<dbReference type="Pfam" id="PF05620">
    <property type="entry name" value="TMEM208_SND2"/>
    <property type="match status" value="1"/>
</dbReference>
<protein>
    <recommendedName>
        <fullName evidence="11">DUF788-domain-containing protein</fullName>
    </recommendedName>
</protein>
<feature type="transmembrane region" description="Helical" evidence="8">
    <location>
        <begin position="82"/>
        <end position="103"/>
    </location>
</feature>
<feature type="transmembrane region" description="Helical" evidence="8">
    <location>
        <begin position="109"/>
        <end position="132"/>
    </location>
</feature>
<dbReference type="GO" id="GO:0006624">
    <property type="term" value="P:vacuolar protein processing"/>
    <property type="evidence" value="ECO:0007669"/>
    <property type="project" value="TreeGrafter"/>
</dbReference>
<evidence type="ECO:0008006" key="11">
    <source>
        <dbReference type="Google" id="ProtNLM"/>
    </source>
</evidence>
<dbReference type="RefSeq" id="XP_025356909.1">
    <property type="nucleotide sequence ID" value="XM_025502381.1"/>
</dbReference>
<evidence type="ECO:0000256" key="8">
    <source>
        <dbReference type="SAM" id="Phobius"/>
    </source>
</evidence>
<keyword evidence="4" id="KW-0256">Endoplasmic reticulum</keyword>
<feature type="compositionally biased region" description="Basic and acidic residues" evidence="7">
    <location>
        <begin position="177"/>
        <end position="186"/>
    </location>
</feature>
<organism evidence="9 10">
    <name type="scientific">Meira miltonrushii</name>
    <dbReference type="NCBI Taxonomy" id="1280837"/>
    <lineage>
        <taxon>Eukaryota</taxon>
        <taxon>Fungi</taxon>
        <taxon>Dikarya</taxon>
        <taxon>Basidiomycota</taxon>
        <taxon>Ustilaginomycotina</taxon>
        <taxon>Exobasidiomycetes</taxon>
        <taxon>Exobasidiales</taxon>
        <taxon>Brachybasidiaceae</taxon>
        <taxon>Meira</taxon>
    </lineage>
</organism>
<dbReference type="InParanoid" id="A0A316VG51"/>
<gene>
    <name evidence="9" type="ORF">FA14DRAFT_4611</name>
</gene>
<evidence type="ECO:0000256" key="4">
    <source>
        <dbReference type="ARBA" id="ARBA00022824"/>
    </source>
</evidence>
<sequence length="193" mass="21683">MARAASKKQAAQNAMMVRILTYGFLITNTLHLFFIFGPFRNKAKSLFWPIIKYAITELIAGALGLTLRSMASQGDDLGQHGLTAYMFDIIYVTWFTHVTTALISAKFWYTYLVIPLYAAYFGYNKLIVPFVLGGRDPIRSVISMVTGSAGQPQSAQANQTPADQQPAQSKRQAKLQKRADRGDPRIQMRQQRQ</sequence>
<evidence type="ECO:0000313" key="10">
    <source>
        <dbReference type="Proteomes" id="UP000245771"/>
    </source>
</evidence>
<evidence type="ECO:0000313" key="9">
    <source>
        <dbReference type="EMBL" id="PWN36607.1"/>
    </source>
</evidence>
<proteinExistence type="inferred from homology"/>
<dbReference type="OrthoDB" id="10012212at2759"/>
<reference evidence="9 10" key="1">
    <citation type="journal article" date="2018" name="Mol. Biol. Evol.">
        <title>Broad Genomic Sampling Reveals a Smut Pathogenic Ancestry of the Fungal Clade Ustilaginomycotina.</title>
        <authorList>
            <person name="Kijpornyongpan T."/>
            <person name="Mondo S.J."/>
            <person name="Barry K."/>
            <person name="Sandor L."/>
            <person name="Lee J."/>
            <person name="Lipzen A."/>
            <person name="Pangilinan J."/>
            <person name="LaButti K."/>
            <person name="Hainaut M."/>
            <person name="Henrissat B."/>
            <person name="Grigoriev I.V."/>
            <person name="Spatafora J.W."/>
            <person name="Aime M.C."/>
        </authorList>
    </citation>
    <scope>NUCLEOTIDE SEQUENCE [LARGE SCALE GENOMIC DNA]</scope>
    <source>
        <strain evidence="9 10">MCA 3882</strain>
    </source>
</reference>
<feature type="transmembrane region" description="Helical" evidence="8">
    <location>
        <begin position="51"/>
        <end position="70"/>
    </location>
</feature>